<dbReference type="PANTHER" id="PTHR30576">
    <property type="entry name" value="COLANIC BIOSYNTHESIS UDP-GLUCOSE LIPID CARRIER TRANSFERASE"/>
    <property type="match status" value="1"/>
</dbReference>
<reference evidence="3 4" key="1">
    <citation type="submission" date="2016-03" db="EMBL/GenBank/DDBJ databases">
        <title>Comparative genomics of 54 Lactobacillus plantarum strains reveals genomic uncoupling from niche constraints.</title>
        <authorList>
            <person name="Martino M.E."/>
        </authorList>
    </citation>
    <scope>NUCLEOTIDE SEQUENCE [LARGE SCALE GENOMIC DNA]</scope>
    <source>
        <strain evidence="3 4">NAB2</strain>
    </source>
</reference>
<protein>
    <submittedName>
        <fullName evidence="3">Undecaprenyl-phosphategalactosephosphotransferase</fullName>
    </submittedName>
</protein>
<dbReference type="Proteomes" id="UP000076872">
    <property type="component" value="Unassembled WGS sequence"/>
</dbReference>
<name>A0AAW3RHT2_LACPN</name>
<evidence type="ECO:0000313" key="3">
    <source>
        <dbReference type="EMBL" id="KZV03658.1"/>
    </source>
</evidence>
<dbReference type="AlphaFoldDB" id="A0AAW3RHT2"/>
<dbReference type="EMBL" id="LUXO01000024">
    <property type="protein sequence ID" value="KZV03658.1"/>
    <property type="molecule type" value="Genomic_DNA"/>
</dbReference>
<organism evidence="3 4">
    <name type="scientific">Lactiplantibacillus plantarum</name>
    <name type="common">Lactobacillus plantarum</name>
    <dbReference type="NCBI Taxonomy" id="1590"/>
    <lineage>
        <taxon>Bacteria</taxon>
        <taxon>Bacillati</taxon>
        <taxon>Bacillota</taxon>
        <taxon>Bacilli</taxon>
        <taxon>Lactobacillales</taxon>
        <taxon>Lactobacillaceae</taxon>
        <taxon>Lactiplantibacillus</taxon>
    </lineage>
</organism>
<evidence type="ECO:0000313" key="4">
    <source>
        <dbReference type="Proteomes" id="UP000076872"/>
    </source>
</evidence>
<proteinExistence type="inferred from homology"/>
<evidence type="ECO:0000256" key="1">
    <source>
        <dbReference type="ARBA" id="ARBA00006464"/>
    </source>
</evidence>
<comment type="caution">
    <text evidence="3">The sequence shown here is derived from an EMBL/GenBank/DDBJ whole genome shotgun (WGS) entry which is preliminary data.</text>
</comment>
<evidence type="ECO:0000259" key="2">
    <source>
        <dbReference type="Pfam" id="PF02397"/>
    </source>
</evidence>
<comment type="similarity">
    <text evidence="1">Belongs to the bacterial sugar transferase family.</text>
</comment>
<dbReference type="PANTHER" id="PTHR30576:SF0">
    <property type="entry name" value="UNDECAPRENYL-PHOSPHATE N-ACETYLGALACTOSAMINYL 1-PHOSPHATE TRANSFERASE-RELATED"/>
    <property type="match status" value="1"/>
</dbReference>
<dbReference type="InterPro" id="IPR003362">
    <property type="entry name" value="Bact_transf"/>
</dbReference>
<dbReference type="Pfam" id="PF02397">
    <property type="entry name" value="Bac_transf"/>
    <property type="match status" value="1"/>
</dbReference>
<dbReference type="GO" id="GO:0016780">
    <property type="term" value="F:phosphotransferase activity, for other substituted phosphate groups"/>
    <property type="evidence" value="ECO:0007669"/>
    <property type="project" value="TreeGrafter"/>
</dbReference>
<sequence length="104" mass="11969">MRKTRVDELPQFWNVLKGDMSLVGPRPERPVLTEEFSQQFADFPKRLRIIPGITGYAQINGGYDITPDAKCKLDNYYIEHFSVWFDIKMLLGTVKIVFTGDGAR</sequence>
<accession>A0AAW3RHT2</accession>
<gene>
    <name evidence="3" type="ORF">NAB2_1292</name>
</gene>
<feature type="domain" description="Bacterial sugar transferase" evidence="2">
    <location>
        <begin position="1"/>
        <end position="98"/>
    </location>
</feature>